<name>A0ABW7NI35_9BACT</name>
<accession>A0ABW7NI35</accession>
<dbReference type="InterPro" id="IPR013783">
    <property type="entry name" value="Ig-like_fold"/>
</dbReference>
<dbReference type="PROSITE" id="PS51257">
    <property type="entry name" value="PROKAR_LIPOPROTEIN"/>
    <property type="match status" value="1"/>
</dbReference>
<evidence type="ECO:0000313" key="2">
    <source>
        <dbReference type="Proteomes" id="UP001610063"/>
    </source>
</evidence>
<dbReference type="EMBL" id="JBIPKE010000020">
    <property type="protein sequence ID" value="MFH6985699.1"/>
    <property type="molecule type" value="Genomic_DNA"/>
</dbReference>
<sequence>MKLIKYINSLNILSLALVCILGASGLLMSCEEEDTMGSEVVLLSYGPSGVKHGDTIKFIGLNLDKVSAIVLQPEIEITDFLTKSSTLIEITVPKAAQAGLVTLKTKDGDIETKSPLSFEVPVTITSITAEARPGSTITVTGDLLNWVESVTFKDGLLVEEFVSQSLTELVVEVPMEAQTGFLIFSSGGTDPLTFASENELVVTLPAVTSLSPTAVRHTENLTINGTDLDLVTSIGFGGDLTVTKDNFVSQAASKIVVAVPAMTLKGTLTLNQLSPVSVVTSQSLTIVLPVGTAAAPAVAVPGVDNLTITGTDLDLVAQLSLPSVDPIAAANFVSHSPTEIVLSVPEGTKSGGITYTTIHGYSANLGVNVVVPGAGPSPLGLTLYDDEVFFGGGDWSWNTDVSDNASTEQFYSGSKSWKYSTASDGGVSAGGMSGVDATGMNVFAFSLYGGPGTDGATVAAILGSDGADVWGNYNSVTISEGEWTEFEIDLANYPDVNLANVTRWIFKVEGVTGTTIYVDRVGFDLGGPKPLAIDMFDESVNFGGGDWSWNTDVSDNANTEQAYAGSVSWKFSTASDGGVSAGGMTGVDASGMSVLSFAIYGGPGTNGASVAAILGSDGSDVWGNYNAVTITEGAWTEFNLDLSNYPDVNLANVTRWIFKVEGVTGTTIYVDRVGFN</sequence>
<organism evidence="1 2">
    <name type="scientific">Marinoscillum luteum</name>
    <dbReference type="NCBI Taxonomy" id="861051"/>
    <lineage>
        <taxon>Bacteria</taxon>
        <taxon>Pseudomonadati</taxon>
        <taxon>Bacteroidota</taxon>
        <taxon>Cytophagia</taxon>
        <taxon>Cytophagales</taxon>
        <taxon>Reichenbachiellaceae</taxon>
        <taxon>Marinoscillum</taxon>
    </lineage>
</organism>
<reference evidence="1 2" key="1">
    <citation type="journal article" date="2013" name="Int. J. Syst. Evol. Microbiol.">
        <title>Marinoscillum luteum sp. nov., isolated from marine sediment.</title>
        <authorList>
            <person name="Cha I.T."/>
            <person name="Park S.J."/>
            <person name="Kim S.J."/>
            <person name="Kim J.G."/>
            <person name="Jung M.Y."/>
            <person name="Shin K.S."/>
            <person name="Kwon K.K."/>
            <person name="Yang S.H."/>
            <person name="Seo Y.S."/>
            <person name="Rhee S.K."/>
        </authorList>
    </citation>
    <scope>NUCLEOTIDE SEQUENCE [LARGE SCALE GENOMIC DNA]</scope>
    <source>
        <strain evidence="1 2">KCTC 23939</strain>
    </source>
</reference>
<comment type="caution">
    <text evidence="1">The sequence shown here is derived from an EMBL/GenBank/DDBJ whole genome shotgun (WGS) entry which is preliminary data.</text>
</comment>
<protein>
    <recommendedName>
        <fullName evidence="3">IPT/TIG domain-containing protein</fullName>
    </recommendedName>
</protein>
<keyword evidence="2" id="KW-1185">Reference proteome</keyword>
<proteinExistence type="predicted"/>
<dbReference type="Proteomes" id="UP001610063">
    <property type="component" value="Unassembled WGS sequence"/>
</dbReference>
<dbReference type="Gene3D" id="2.60.40.10">
    <property type="entry name" value="Immunoglobulins"/>
    <property type="match status" value="4"/>
</dbReference>
<dbReference type="RefSeq" id="WP_395419102.1">
    <property type="nucleotide sequence ID" value="NZ_JBIPKE010000020.1"/>
</dbReference>
<evidence type="ECO:0008006" key="3">
    <source>
        <dbReference type="Google" id="ProtNLM"/>
    </source>
</evidence>
<dbReference type="Gene3D" id="2.60.120.260">
    <property type="entry name" value="Galactose-binding domain-like"/>
    <property type="match status" value="2"/>
</dbReference>
<evidence type="ECO:0000313" key="1">
    <source>
        <dbReference type="EMBL" id="MFH6985699.1"/>
    </source>
</evidence>
<gene>
    <name evidence="1" type="ORF">ACHKAR_19760</name>
</gene>